<organism evidence="2">
    <name type="scientific">Ajellomyces capsulatus (strain H88)</name>
    <name type="common">Darling's disease fungus</name>
    <name type="synonym">Histoplasma capsulatum</name>
    <dbReference type="NCBI Taxonomy" id="544711"/>
    <lineage>
        <taxon>Eukaryota</taxon>
        <taxon>Fungi</taxon>
        <taxon>Dikarya</taxon>
        <taxon>Ascomycota</taxon>
        <taxon>Pezizomycotina</taxon>
        <taxon>Eurotiomycetes</taxon>
        <taxon>Eurotiomycetidae</taxon>
        <taxon>Onygenales</taxon>
        <taxon>Ajellomycetaceae</taxon>
        <taxon>Histoplasma</taxon>
    </lineage>
</organism>
<dbReference type="Proteomes" id="UP000008142">
    <property type="component" value="Unassembled WGS sequence"/>
</dbReference>
<dbReference type="AlphaFoldDB" id="F0UA82"/>
<dbReference type="HOGENOM" id="CLU_2262943_0_0_1"/>
<proteinExistence type="predicted"/>
<protein>
    <submittedName>
        <fullName evidence="1">Predicted protein</fullName>
    </submittedName>
</protein>
<reference evidence="2" key="1">
    <citation type="submission" date="2008-07" db="EMBL/GenBank/DDBJ databases">
        <title>Annotation of Ajellomyces capsulatus strain H88.</title>
        <authorList>
            <person name="Champion M."/>
            <person name="Cuomo C."/>
            <person name="Ma L.-J."/>
            <person name="Henn M.R."/>
            <person name="Sil A."/>
            <person name="Goldman B."/>
            <person name="Young S.K."/>
            <person name="Kodira C.D."/>
            <person name="Zeng Q."/>
            <person name="Koehrsen M."/>
            <person name="Alvarado L."/>
            <person name="Berlin A."/>
            <person name="Borenstein D."/>
            <person name="Chen Z."/>
            <person name="Engels R."/>
            <person name="Freedman E."/>
            <person name="Gellesch M."/>
            <person name="Goldberg J."/>
            <person name="Griggs A."/>
            <person name="Gujja S."/>
            <person name="Heiman D."/>
            <person name="Hepburn T."/>
            <person name="Howarth C."/>
            <person name="Jen D."/>
            <person name="Larson L."/>
            <person name="Lewis B."/>
            <person name="Mehta T."/>
            <person name="Park D."/>
            <person name="Pearson M."/>
            <person name="Roberts A."/>
            <person name="Saif S."/>
            <person name="Shea T."/>
            <person name="Shenoy N."/>
            <person name="Sisk P."/>
            <person name="Stolte C."/>
            <person name="Sykes S."/>
            <person name="Walk T."/>
            <person name="White J."/>
            <person name="Yandava C."/>
            <person name="Klein B."/>
            <person name="McEwen J.G."/>
            <person name="Puccia R."/>
            <person name="Goldman G.H."/>
            <person name="Felipe M.S."/>
            <person name="Nino-Vega G."/>
            <person name="San-Blas G."/>
            <person name="Taylor J."/>
            <person name="Mendoza L."/>
            <person name="Galagan J."/>
            <person name="Nusbaum C."/>
            <person name="Birren B."/>
        </authorList>
    </citation>
    <scope>NUCLEOTIDE SEQUENCE [LARGE SCALE GENOMIC DNA]</scope>
    <source>
        <strain evidence="2">H88</strain>
    </source>
</reference>
<evidence type="ECO:0000313" key="2">
    <source>
        <dbReference type="Proteomes" id="UP000008142"/>
    </source>
</evidence>
<sequence length="103" mass="11803">MDSTQVCHPREWNPRSTNIADTYINQENSSTEGIISSKPILLYSIHAIHIILNSTIPSITRLDVQDLFYEWESDQFFQVNKNCPPEAVPALKPDLVKPEFVVF</sequence>
<accession>F0UA82</accession>
<dbReference type="EMBL" id="DS990637">
    <property type="protein sequence ID" value="EGC43644.1"/>
    <property type="molecule type" value="Genomic_DNA"/>
</dbReference>
<evidence type="ECO:0000313" key="1">
    <source>
        <dbReference type="EMBL" id="EGC43644.1"/>
    </source>
</evidence>
<gene>
    <name evidence="1" type="ORF">HCEG_02859</name>
</gene>
<name>F0UA82_AJEC8</name>